<evidence type="ECO:0000256" key="2">
    <source>
        <dbReference type="SAM" id="MobiDB-lite"/>
    </source>
</evidence>
<dbReference type="Proteomes" id="UP000886595">
    <property type="component" value="Unassembled WGS sequence"/>
</dbReference>
<gene>
    <name evidence="3" type="ORF">Bca52824_001226</name>
</gene>
<reference evidence="3 4" key="1">
    <citation type="submission" date="2020-02" db="EMBL/GenBank/DDBJ databases">
        <authorList>
            <person name="Ma Q."/>
            <person name="Huang Y."/>
            <person name="Song X."/>
            <person name="Pei D."/>
        </authorList>
    </citation>
    <scope>NUCLEOTIDE SEQUENCE [LARGE SCALE GENOMIC DNA]</scope>
    <source>
        <strain evidence="3">Sxm20200214</strain>
        <tissue evidence="3">Leaf</tissue>
    </source>
</reference>
<accession>A0A8X7WGY6</accession>
<dbReference type="EMBL" id="JAAMPC010000001">
    <property type="protein sequence ID" value="KAG2330046.1"/>
    <property type="molecule type" value="Genomic_DNA"/>
</dbReference>
<evidence type="ECO:0000256" key="1">
    <source>
        <dbReference type="SAM" id="Coils"/>
    </source>
</evidence>
<comment type="caution">
    <text evidence="3">The sequence shown here is derived from an EMBL/GenBank/DDBJ whole genome shotgun (WGS) entry which is preliminary data.</text>
</comment>
<evidence type="ECO:0000313" key="4">
    <source>
        <dbReference type="Proteomes" id="UP000886595"/>
    </source>
</evidence>
<feature type="compositionally biased region" description="Gly residues" evidence="2">
    <location>
        <begin position="312"/>
        <end position="323"/>
    </location>
</feature>
<feature type="coiled-coil region" evidence="1">
    <location>
        <begin position="391"/>
        <end position="471"/>
    </location>
</feature>
<protein>
    <submittedName>
        <fullName evidence="3">Uncharacterized protein</fullName>
    </submittedName>
</protein>
<keyword evidence="1" id="KW-0175">Coiled coil</keyword>
<proteinExistence type="predicted"/>
<evidence type="ECO:0000313" key="3">
    <source>
        <dbReference type="EMBL" id="KAG2330046.1"/>
    </source>
</evidence>
<organism evidence="3 4">
    <name type="scientific">Brassica carinata</name>
    <name type="common">Ethiopian mustard</name>
    <name type="synonym">Abyssinian cabbage</name>
    <dbReference type="NCBI Taxonomy" id="52824"/>
    <lineage>
        <taxon>Eukaryota</taxon>
        <taxon>Viridiplantae</taxon>
        <taxon>Streptophyta</taxon>
        <taxon>Embryophyta</taxon>
        <taxon>Tracheophyta</taxon>
        <taxon>Spermatophyta</taxon>
        <taxon>Magnoliopsida</taxon>
        <taxon>eudicotyledons</taxon>
        <taxon>Gunneridae</taxon>
        <taxon>Pentapetalae</taxon>
        <taxon>rosids</taxon>
        <taxon>malvids</taxon>
        <taxon>Brassicales</taxon>
        <taxon>Brassicaceae</taxon>
        <taxon>Brassiceae</taxon>
        <taxon>Brassica</taxon>
    </lineage>
</organism>
<sequence>MGSDQSTLPAFEKGTAIRTGAPEGRPLVSKLLGRTTGVSCRNSEQNHNTEDLIESDDSVTEGKVGDDLAAREIGRDGAVASDRTLARHTVDRSVGSMRKIHRLTPFAYLPHPNTIGAEDTFLEDLPKVVVLSQQTWGSFDRKRISRQLTCIAKVDWAQDVPCVTTAGKRMKLPLMGNIPKAYLRYSDILRAQLGGGSFSSMSVSEGKDSELAEEAAASEKDIGVTDLLDKKTGVSITDASTKGPTEPASSASPSKKKKNKSSRKAMVDSDDERDLAEKDQAEGDRSTTEENGHNNPTEGDPVGSFDGKRKGPTGGGSPGPGGGKRMRLFDRSPLSFKEIALPAFSFAAMGRIDPSIRQICIRGSTHLVPESPELVFPDAFNRSAEADMELILDYEQALRRMASDLSKAEAALEIKDAEIEKSKRDALDNSKEMIAERTCYYRERTQATEKAACLKEELRTAQSEIARLEAGRVEEAEKSKKTLDRVRQIHRRKLTSEKSCILAEATDHFDKSRRYMADRDEREEKLLLHIQAFGTLEAMDMLEEWGMHVPKKLKDILTAKEAKYKEEVNGVVVEDITEQNLTASSLPPYSGNSY</sequence>
<feature type="region of interest" description="Disordered" evidence="2">
    <location>
        <begin position="235"/>
        <end position="328"/>
    </location>
</feature>
<keyword evidence="4" id="KW-1185">Reference proteome</keyword>
<feature type="region of interest" description="Disordered" evidence="2">
    <location>
        <begin position="1"/>
        <end position="24"/>
    </location>
</feature>
<dbReference type="AlphaFoldDB" id="A0A8X7WGY6"/>
<name>A0A8X7WGY6_BRACI</name>
<dbReference type="OrthoDB" id="1101306at2759"/>
<feature type="region of interest" description="Disordered" evidence="2">
    <location>
        <begin position="199"/>
        <end position="219"/>
    </location>
</feature>
<feature type="compositionally biased region" description="Basic and acidic residues" evidence="2">
    <location>
        <begin position="275"/>
        <end position="292"/>
    </location>
</feature>
<feature type="compositionally biased region" description="Basic residues" evidence="2">
    <location>
        <begin position="254"/>
        <end position="263"/>
    </location>
</feature>